<evidence type="ECO:0000313" key="1">
    <source>
        <dbReference type="EMBL" id="MFC7371923.1"/>
    </source>
</evidence>
<dbReference type="InterPro" id="IPR027417">
    <property type="entry name" value="P-loop_NTPase"/>
</dbReference>
<accession>A0ABW2NRS4</accession>
<proteinExistence type="predicted"/>
<dbReference type="EMBL" id="JBHTCP010000015">
    <property type="protein sequence ID" value="MFC7371923.1"/>
    <property type="molecule type" value="Genomic_DNA"/>
</dbReference>
<dbReference type="Gene3D" id="3.40.50.300">
    <property type="entry name" value="P-loop containing nucleotide triphosphate hydrolases"/>
    <property type="match status" value="1"/>
</dbReference>
<keyword evidence="2" id="KW-1185">Reference proteome</keyword>
<dbReference type="Proteomes" id="UP001596549">
    <property type="component" value="Unassembled WGS sequence"/>
</dbReference>
<dbReference type="SUPFAM" id="SSF52540">
    <property type="entry name" value="P-loop containing nucleoside triphosphate hydrolases"/>
    <property type="match status" value="1"/>
</dbReference>
<dbReference type="InterPro" id="IPR052922">
    <property type="entry name" value="Cytidylate_Kinase-2"/>
</dbReference>
<comment type="caution">
    <text evidence="1">The sequence shown here is derived from an EMBL/GenBank/DDBJ whole genome shotgun (WGS) entry which is preliminary data.</text>
</comment>
<dbReference type="PANTHER" id="PTHR37816:SF2">
    <property type="entry name" value="DNA TOPOLOGY MODULATION PROTEIN FLAR-RELATED PROTEIN"/>
    <property type="match status" value="1"/>
</dbReference>
<protein>
    <submittedName>
        <fullName evidence="1">DNA topology modulation protein FlaR</fullName>
    </submittedName>
</protein>
<dbReference type="PANTHER" id="PTHR37816">
    <property type="entry name" value="YALI0E33011P"/>
    <property type="match status" value="1"/>
</dbReference>
<gene>
    <name evidence="1" type="ORF">ACFQPF_09550</name>
</gene>
<evidence type="ECO:0000313" key="2">
    <source>
        <dbReference type="Proteomes" id="UP001596549"/>
    </source>
</evidence>
<reference evidence="2" key="1">
    <citation type="journal article" date="2019" name="Int. J. Syst. Evol. Microbiol.">
        <title>The Global Catalogue of Microorganisms (GCM) 10K type strain sequencing project: providing services to taxonomists for standard genome sequencing and annotation.</title>
        <authorList>
            <consortium name="The Broad Institute Genomics Platform"/>
            <consortium name="The Broad Institute Genome Sequencing Center for Infectious Disease"/>
            <person name="Wu L."/>
            <person name="Ma J."/>
        </authorList>
    </citation>
    <scope>NUCLEOTIDE SEQUENCE [LARGE SCALE GENOMIC DNA]</scope>
    <source>
        <strain evidence="2">NBRC 106396</strain>
    </source>
</reference>
<dbReference type="RefSeq" id="WP_379748990.1">
    <property type="nucleotide sequence ID" value="NZ_JBHTCP010000015.1"/>
</dbReference>
<sequence>MNVSRIHIIGSVGSGKTTLAKQLSQLLHIPYYELDNVSWIRRKEGDLMRSPEKRDECLQSIIQSPSWIVEGVHYTWTRDSFHHAELILLLDTPYRTRIFRIIKRFLRQKTGFEHAHYKPTFRIFLRMFKWNHHFEKVAKPIIQEMYHPYEDKVIILKNKEDLTKIKARLFPTQQTG</sequence>
<organism evidence="1 2">
    <name type="scientific">Fictibacillus iocasae</name>
    <dbReference type="NCBI Taxonomy" id="2715437"/>
    <lineage>
        <taxon>Bacteria</taxon>
        <taxon>Bacillati</taxon>
        <taxon>Bacillota</taxon>
        <taxon>Bacilli</taxon>
        <taxon>Bacillales</taxon>
        <taxon>Fictibacillaceae</taxon>
        <taxon>Fictibacillus</taxon>
    </lineage>
</organism>
<name>A0ABW2NRS4_9BACL</name>